<dbReference type="GO" id="GO:0005886">
    <property type="term" value="C:plasma membrane"/>
    <property type="evidence" value="ECO:0007669"/>
    <property type="project" value="UniProtKB-UniRule"/>
</dbReference>
<dbReference type="UniPathway" id="UPA00556"/>
<dbReference type="Pfam" id="PF04914">
    <property type="entry name" value="DltD"/>
    <property type="match status" value="1"/>
</dbReference>
<evidence type="ECO:0000256" key="2">
    <source>
        <dbReference type="SAM" id="Phobius"/>
    </source>
</evidence>
<dbReference type="SUPFAM" id="SSF52266">
    <property type="entry name" value="SGNH hydrolase"/>
    <property type="match status" value="1"/>
</dbReference>
<dbReference type="EMBL" id="AYSO01000018">
    <property type="protein sequence ID" value="KIE45880.1"/>
    <property type="molecule type" value="Genomic_DNA"/>
</dbReference>
<dbReference type="InterPro" id="IPR006998">
    <property type="entry name" value="DltD"/>
</dbReference>
<dbReference type="RefSeq" id="WP_039634787.1">
    <property type="nucleotide sequence ID" value="NZ_AYSO01000018.1"/>
</dbReference>
<sequence>MKKLRPIIISICILIAFVFTFDFIISRKLESAYNNSVASLYGNPVKDKGLFLQEEAYEKNNLMLYGSSELGVELKQNPKEFFPISEFNYIPNIIGKGNVQNLEHAINLGGINQKLDKKKIVYVVSLQWFQNKAGIESDKFNALFSEVQFYSYMRNKAISKENKKQIANRVYDLTKESKENKYANLYAKLYTNDDLLSNIKSALLKPYYSGRQYILGIKDKINSYKLLKETPSKAIAVKEINWENEYEKAEKQGKKAITKNNFYIEDKYFNTYLKDNLKKLDGHYKNSKLDVSKEYKDYELFLKSCKELKAEPLIVIMPVNGYWYDHMKLDKVERHKFYNRIEKMANDYGFKALNYSDKEYEKYFMSDGMHLGWRGWLKINNDIKEYFTKI</sequence>
<dbReference type="PIRSF" id="PIRSF021438">
    <property type="entry name" value="DltD"/>
    <property type="match status" value="1"/>
</dbReference>
<dbReference type="InterPro" id="IPR023896">
    <property type="entry name" value="LTA_DltD"/>
</dbReference>
<keyword evidence="2" id="KW-1133">Transmembrane helix</keyword>
<keyword evidence="4" id="KW-1185">Reference proteome</keyword>
<comment type="caution">
    <text evidence="3">The sequence shown here is derived from an EMBL/GenBank/DDBJ whole genome shotgun (WGS) entry which is preliminary data.</text>
</comment>
<reference evidence="3 4" key="1">
    <citation type="journal article" date="2015" name="Infect. Genet. Evol.">
        <title>Genomic sequences of six botulinum neurotoxin-producing strains representing three clostridial species illustrate the mobility and diversity of botulinum neurotoxin genes.</title>
        <authorList>
            <person name="Smith T.J."/>
            <person name="Hill K.K."/>
            <person name="Xie G."/>
            <person name="Foley B.T."/>
            <person name="Williamson C.H."/>
            <person name="Foster J.T."/>
            <person name="Johnson S.L."/>
            <person name="Chertkov O."/>
            <person name="Teshima H."/>
            <person name="Gibbons H.S."/>
            <person name="Johnsky L.A."/>
            <person name="Karavis M.A."/>
            <person name="Smith L.A."/>
        </authorList>
    </citation>
    <scope>NUCLEOTIDE SEQUENCE [LARGE SCALE GENOMIC DNA]</scope>
    <source>
        <strain evidence="3 4">CDC 2741</strain>
    </source>
</reference>
<keyword evidence="1" id="KW-1003">Cell membrane</keyword>
<proteinExistence type="inferred from homology"/>
<dbReference type="PANTHER" id="PTHR40039">
    <property type="entry name" value="PROTEIN DLTD"/>
    <property type="match status" value="1"/>
</dbReference>
<keyword evidence="1 2" id="KW-0472">Membrane</keyword>
<name>A0A0C1UEU5_9CLOT</name>
<comment type="pathway">
    <text evidence="1">Cell wall biogenesis; lipoteichoic acid biosynthesis.</text>
</comment>
<evidence type="ECO:0000313" key="3">
    <source>
        <dbReference type="EMBL" id="KIE45880.1"/>
    </source>
</evidence>
<dbReference type="NCBIfam" id="TIGR04092">
    <property type="entry name" value="LTA_DltD"/>
    <property type="match status" value="1"/>
</dbReference>
<dbReference type="STRING" id="29341.RSJ17_02595"/>
<feature type="transmembrane region" description="Helical" evidence="2">
    <location>
        <begin position="7"/>
        <end position="25"/>
    </location>
</feature>
<evidence type="ECO:0000256" key="1">
    <source>
        <dbReference type="PIRNR" id="PIRNR021438"/>
    </source>
</evidence>
<dbReference type="OrthoDB" id="9808272at2"/>
<dbReference type="Proteomes" id="UP000031366">
    <property type="component" value="Unassembled WGS sequence"/>
</dbReference>
<protein>
    <recommendedName>
        <fullName evidence="1">Protein DltD</fullName>
    </recommendedName>
</protein>
<comment type="similarity">
    <text evidence="1">Belongs to the DltD family.</text>
</comment>
<keyword evidence="2" id="KW-0812">Transmembrane</keyword>
<evidence type="ECO:0000313" key="4">
    <source>
        <dbReference type="Proteomes" id="UP000031366"/>
    </source>
</evidence>
<organism evidence="3 4">
    <name type="scientific">Clostridium argentinense CDC 2741</name>
    <dbReference type="NCBI Taxonomy" id="1418104"/>
    <lineage>
        <taxon>Bacteria</taxon>
        <taxon>Bacillati</taxon>
        <taxon>Bacillota</taxon>
        <taxon>Clostridia</taxon>
        <taxon>Eubacteriales</taxon>
        <taxon>Clostridiaceae</taxon>
        <taxon>Clostridium</taxon>
    </lineage>
</organism>
<dbReference type="AlphaFoldDB" id="A0A0C1UEU5"/>
<gene>
    <name evidence="3" type="primary">dltD</name>
    <name evidence="3" type="ORF">U732_2434</name>
</gene>
<dbReference type="GO" id="GO:0070395">
    <property type="term" value="P:lipoteichoic acid biosynthetic process"/>
    <property type="evidence" value="ECO:0007669"/>
    <property type="project" value="UniProtKB-UniRule"/>
</dbReference>
<accession>A0A0C1UEU5</accession>
<dbReference type="PANTHER" id="PTHR40039:SF1">
    <property type="entry name" value="PROTEIN DLTD"/>
    <property type="match status" value="1"/>
</dbReference>